<keyword evidence="9" id="KW-1185">Reference proteome</keyword>
<evidence type="ECO:0000256" key="6">
    <source>
        <dbReference type="SAM" id="Phobius"/>
    </source>
</evidence>
<organism evidence="8 9">
    <name type="scientific">Mizuhopecten yessoensis</name>
    <name type="common">Japanese scallop</name>
    <name type="synonym">Patinopecten yessoensis</name>
    <dbReference type="NCBI Taxonomy" id="6573"/>
    <lineage>
        <taxon>Eukaryota</taxon>
        <taxon>Metazoa</taxon>
        <taxon>Spiralia</taxon>
        <taxon>Lophotrochozoa</taxon>
        <taxon>Mollusca</taxon>
        <taxon>Bivalvia</taxon>
        <taxon>Autobranchia</taxon>
        <taxon>Pteriomorphia</taxon>
        <taxon>Pectinida</taxon>
        <taxon>Pectinoidea</taxon>
        <taxon>Pectinidae</taxon>
        <taxon>Mizuhopecten</taxon>
    </lineage>
</organism>
<dbReference type="Pfam" id="PF00685">
    <property type="entry name" value="Sulfotransfer_1"/>
    <property type="match status" value="1"/>
</dbReference>
<protein>
    <submittedName>
        <fullName evidence="8">Heparan sulfate glucosamine 3-O-sulfotransferase 5</fullName>
    </submittedName>
</protein>
<dbReference type="EMBL" id="NEDP02005544">
    <property type="protein sequence ID" value="OWF39095.1"/>
    <property type="molecule type" value="Genomic_DNA"/>
</dbReference>
<evidence type="ECO:0000256" key="3">
    <source>
        <dbReference type="PIRSR" id="PIRSR637359-1"/>
    </source>
</evidence>
<reference evidence="8 9" key="1">
    <citation type="journal article" date="2017" name="Nat. Ecol. Evol.">
        <title>Scallop genome provides insights into evolution of bilaterian karyotype and development.</title>
        <authorList>
            <person name="Wang S."/>
            <person name="Zhang J."/>
            <person name="Jiao W."/>
            <person name="Li J."/>
            <person name="Xun X."/>
            <person name="Sun Y."/>
            <person name="Guo X."/>
            <person name="Huan P."/>
            <person name="Dong B."/>
            <person name="Zhang L."/>
            <person name="Hu X."/>
            <person name="Sun X."/>
            <person name="Wang J."/>
            <person name="Zhao C."/>
            <person name="Wang Y."/>
            <person name="Wang D."/>
            <person name="Huang X."/>
            <person name="Wang R."/>
            <person name="Lv J."/>
            <person name="Li Y."/>
            <person name="Zhang Z."/>
            <person name="Liu B."/>
            <person name="Lu W."/>
            <person name="Hui Y."/>
            <person name="Liang J."/>
            <person name="Zhou Z."/>
            <person name="Hou R."/>
            <person name="Li X."/>
            <person name="Liu Y."/>
            <person name="Li H."/>
            <person name="Ning X."/>
            <person name="Lin Y."/>
            <person name="Zhao L."/>
            <person name="Xing Q."/>
            <person name="Dou J."/>
            <person name="Li Y."/>
            <person name="Mao J."/>
            <person name="Guo H."/>
            <person name="Dou H."/>
            <person name="Li T."/>
            <person name="Mu C."/>
            <person name="Jiang W."/>
            <person name="Fu Q."/>
            <person name="Fu X."/>
            <person name="Miao Y."/>
            <person name="Liu J."/>
            <person name="Yu Q."/>
            <person name="Li R."/>
            <person name="Liao H."/>
            <person name="Li X."/>
            <person name="Kong Y."/>
            <person name="Jiang Z."/>
            <person name="Chourrout D."/>
            <person name="Li R."/>
            <person name="Bao Z."/>
        </authorList>
    </citation>
    <scope>NUCLEOTIDE SEQUENCE [LARGE SCALE GENOMIC DNA]</scope>
    <source>
        <strain evidence="8 9">PY_sf001</strain>
    </source>
</reference>
<dbReference type="FunFam" id="3.40.50.300:FF:002997">
    <property type="entry name" value="Sulfotransferase"/>
    <property type="match status" value="1"/>
</dbReference>
<feature type="disulfide bond" evidence="5">
    <location>
        <begin position="323"/>
        <end position="331"/>
    </location>
</feature>
<keyword evidence="1 8" id="KW-0808">Transferase</keyword>
<feature type="binding site" evidence="4">
    <location>
        <begin position="336"/>
        <end position="340"/>
    </location>
    <ligand>
        <name>3'-phosphoadenylyl sulfate</name>
        <dbReference type="ChEBI" id="CHEBI:58339"/>
    </ligand>
</feature>
<name>A0A210PRG5_MIZYE</name>
<dbReference type="Gene3D" id="3.40.50.300">
    <property type="entry name" value="P-loop containing nucleotide triphosphate hydrolases"/>
    <property type="match status" value="1"/>
</dbReference>
<feature type="active site" description="For sulfotransferase activity" evidence="3">
    <location>
        <position position="129"/>
    </location>
</feature>
<gene>
    <name evidence="8" type="ORF">KP79_PYT08111</name>
</gene>
<comment type="caution">
    <text evidence="8">The sequence shown here is derived from an EMBL/GenBank/DDBJ whole genome shotgun (WGS) entry which is preliminary data.</text>
</comment>
<keyword evidence="5" id="KW-1015">Disulfide bond</keyword>
<keyword evidence="2" id="KW-0325">Glycoprotein</keyword>
<feature type="domain" description="Sulfotransferase" evidence="7">
    <location>
        <begin position="120"/>
        <end position="329"/>
    </location>
</feature>
<evidence type="ECO:0000256" key="5">
    <source>
        <dbReference type="PIRSR" id="PIRSR637359-3"/>
    </source>
</evidence>
<evidence type="ECO:0000313" key="8">
    <source>
        <dbReference type="EMBL" id="OWF39095.1"/>
    </source>
</evidence>
<dbReference type="PANTHER" id="PTHR10605:SF46">
    <property type="entry name" value="HEPARAN SULFATE GLUCOSAMINE 3-O-SULFOTRANSFERASE 5"/>
    <property type="match status" value="1"/>
</dbReference>
<dbReference type="InterPro" id="IPR000863">
    <property type="entry name" value="Sulfotransferase_dom"/>
</dbReference>
<dbReference type="InterPro" id="IPR037359">
    <property type="entry name" value="NST/OST"/>
</dbReference>
<dbReference type="OrthoDB" id="411451at2759"/>
<accession>A0A210PRG5</accession>
<evidence type="ECO:0000256" key="2">
    <source>
        <dbReference type="ARBA" id="ARBA00023180"/>
    </source>
</evidence>
<evidence type="ECO:0000256" key="1">
    <source>
        <dbReference type="ARBA" id="ARBA00022679"/>
    </source>
</evidence>
<evidence type="ECO:0000256" key="4">
    <source>
        <dbReference type="PIRSR" id="PIRSR637359-2"/>
    </source>
</evidence>
<dbReference type="InterPro" id="IPR027417">
    <property type="entry name" value="P-loop_NTPase"/>
</dbReference>
<feature type="binding site" evidence="4">
    <location>
        <position position="322"/>
    </location>
    <ligand>
        <name>3'-phosphoadenylyl sulfate</name>
        <dbReference type="ChEBI" id="CHEBI:58339"/>
    </ligand>
</feature>
<dbReference type="GO" id="GO:0008467">
    <property type="term" value="F:[heparan sulfate]-glucosamine 3-sulfotransferase activity"/>
    <property type="evidence" value="ECO:0007669"/>
    <property type="project" value="TreeGrafter"/>
</dbReference>
<evidence type="ECO:0000313" key="9">
    <source>
        <dbReference type="Proteomes" id="UP000242188"/>
    </source>
</evidence>
<evidence type="ECO:0000259" key="7">
    <source>
        <dbReference type="Pfam" id="PF00685"/>
    </source>
</evidence>
<feature type="binding site" evidence="4">
    <location>
        <position position="220"/>
    </location>
    <ligand>
        <name>3'-phosphoadenylyl sulfate</name>
        <dbReference type="ChEBI" id="CHEBI:58339"/>
    </ligand>
</feature>
<dbReference type="STRING" id="6573.A0A210PRG5"/>
<dbReference type="SUPFAM" id="SSF52540">
    <property type="entry name" value="P-loop containing nucleoside triphosphate hydrolases"/>
    <property type="match status" value="1"/>
</dbReference>
<sequence>MSTEYPSVDRKPRTVYMDCPGIFTADRAARERSKSRLCVTTHAACITMKGRGRQLWMLMCVICVVLCFSAYSNSVVWRTMGANRFSPNEELSVAGARKLLEEEEWGTEKPHPPGTDKRLPQSIIFGVRKCGTRAMLEFLGLHPQIRPADHEVHYFDDDVNYNMGIDWYKSQMPYSFHDQVTIEKSPRYFIAEKVPERISNMNSSIKLIVLLRNPTVRVISDYTQVYYNKKAKGKAHDKLENLAIDLSTGEVNTRYKAVRISIYHQHFERWLKVFRPDQFHIVDGDNLIVRPWEEIAQVEEFLGLPHKITREHFYFNSTRGFYCMKLGHEKCLGATKGRRHPFTDPVAVEKLRAFFKPHNQMLFQLINRTFDWK</sequence>
<proteinExistence type="predicted"/>
<keyword evidence="6" id="KW-1133">Transmembrane helix</keyword>
<dbReference type="Proteomes" id="UP000242188">
    <property type="component" value="Unassembled WGS sequence"/>
</dbReference>
<dbReference type="PANTHER" id="PTHR10605">
    <property type="entry name" value="HEPARAN SULFATE SULFOTRANSFERASE"/>
    <property type="match status" value="1"/>
</dbReference>
<feature type="binding site" evidence="4">
    <location>
        <position position="212"/>
    </location>
    <ligand>
        <name>3'-phosphoadenylyl sulfate</name>
        <dbReference type="ChEBI" id="CHEBI:58339"/>
    </ligand>
</feature>
<feature type="binding site" evidence="4">
    <location>
        <begin position="129"/>
        <end position="133"/>
    </location>
    <ligand>
        <name>3'-phosphoadenylyl sulfate</name>
        <dbReference type="ChEBI" id="CHEBI:58339"/>
    </ligand>
</feature>
<keyword evidence="6" id="KW-0812">Transmembrane</keyword>
<keyword evidence="6" id="KW-0472">Membrane</keyword>
<feature type="transmembrane region" description="Helical" evidence="6">
    <location>
        <begin position="55"/>
        <end position="77"/>
    </location>
</feature>
<dbReference type="AlphaFoldDB" id="A0A210PRG5"/>